<dbReference type="EMBL" id="MCBS01024139">
    <property type="protein sequence ID" value="RKF74091.1"/>
    <property type="molecule type" value="Genomic_DNA"/>
</dbReference>
<organism evidence="1 2">
    <name type="scientific">Golovinomyces cichoracearum</name>
    <dbReference type="NCBI Taxonomy" id="62708"/>
    <lineage>
        <taxon>Eukaryota</taxon>
        <taxon>Fungi</taxon>
        <taxon>Dikarya</taxon>
        <taxon>Ascomycota</taxon>
        <taxon>Pezizomycotina</taxon>
        <taxon>Leotiomycetes</taxon>
        <taxon>Erysiphales</taxon>
        <taxon>Erysiphaceae</taxon>
        <taxon>Golovinomyces</taxon>
    </lineage>
</organism>
<sequence>MTQNPSLNRGSEIKSIDGINKLSSPIEIQDVDIRPDFEETPVVGDSLDTNMILDTIPNSNIPVVEHHSLPNDPEKCEDLVYLPHSNEMLDVEMIPNASNCLLPVNVSIKVTAGQRN</sequence>
<evidence type="ECO:0000313" key="2">
    <source>
        <dbReference type="Proteomes" id="UP000285326"/>
    </source>
</evidence>
<comment type="caution">
    <text evidence="1">The sequence shown here is derived from an EMBL/GenBank/DDBJ whole genome shotgun (WGS) entry which is preliminary data.</text>
</comment>
<reference evidence="1 2" key="1">
    <citation type="journal article" date="2018" name="BMC Genomics">
        <title>Comparative genome analyses reveal sequence features reflecting distinct modes of host-adaptation between dicot and monocot powdery mildew.</title>
        <authorList>
            <person name="Wu Y."/>
            <person name="Ma X."/>
            <person name="Pan Z."/>
            <person name="Kale S.D."/>
            <person name="Song Y."/>
            <person name="King H."/>
            <person name="Zhang Q."/>
            <person name="Presley C."/>
            <person name="Deng X."/>
            <person name="Wei C.I."/>
            <person name="Xiao S."/>
        </authorList>
    </citation>
    <scope>NUCLEOTIDE SEQUENCE [LARGE SCALE GENOMIC DNA]</scope>
    <source>
        <strain evidence="1">UMSG1</strain>
    </source>
</reference>
<evidence type="ECO:0000313" key="1">
    <source>
        <dbReference type="EMBL" id="RKF74091.1"/>
    </source>
</evidence>
<proteinExistence type="predicted"/>
<name>A0A420IHU3_9PEZI</name>
<protein>
    <submittedName>
        <fullName evidence="1">Uncharacterized protein</fullName>
    </submittedName>
</protein>
<accession>A0A420IHU3</accession>
<gene>
    <name evidence="1" type="ORF">GcM1_241100</name>
</gene>
<dbReference type="AlphaFoldDB" id="A0A420IHU3"/>
<dbReference type="Proteomes" id="UP000285326">
    <property type="component" value="Unassembled WGS sequence"/>
</dbReference>